<dbReference type="InterPro" id="IPR013656">
    <property type="entry name" value="PAS_4"/>
</dbReference>
<comment type="caution">
    <text evidence="10">The sequence shown here is derived from an EMBL/GenBank/DDBJ whole genome shotgun (WGS) entry which is preliminary data.</text>
</comment>
<keyword evidence="6" id="KW-0175">Coiled coil</keyword>
<evidence type="ECO:0000256" key="4">
    <source>
        <dbReference type="ARBA" id="ARBA00022679"/>
    </source>
</evidence>
<dbReference type="Gene3D" id="3.30.565.10">
    <property type="entry name" value="Histidine kinase-like ATPase, C-terminal domain"/>
    <property type="match status" value="1"/>
</dbReference>
<name>A0ABV4TU50_9GAMM</name>
<feature type="domain" description="PAS" evidence="8">
    <location>
        <begin position="261"/>
        <end position="318"/>
    </location>
</feature>
<dbReference type="InterPro" id="IPR000700">
    <property type="entry name" value="PAS-assoc_C"/>
</dbReference>
<feature type="domain" description="PAS" evidence="8">
    <location>
        <begin position="135"/>
        <end position="181"/>
    </location>
</feature>
<dbReference type="PRINTS" id="PR00344">
    <property type="entry name" value="BCTRLSENSOR"/>
</dbReference>
<feature type="domain" description="Histidine kinase" evidence="7">
    <location>
        <begin position="526"/>
        <end position="744"/>
    </location>
</feature>
<dbReference type="PROSITE" id="PS50113">
    <property type="entry name" value="PAC"/>
    <property type="match status" value="2"/>
</dbReference>
<dbReference type="PROSITE" id="PS50112">
    <property type="entry name" value="PAS"/>
    <property type="match status" value="2"/>
</dbReference>
<reference evidence="10 11" key="1">
    <citation type="submission" date="2024-08" db="EMBL/GenBank/DDBJ databases">
        <title>Whole-genome sequencing of halo(alkali)philic microorganisms from hypersaline lakes.</title>
        <authorList>
            <person name="Sorokin D.Y."/>
            <person name="Merkel A.Y."/>
            <person name="Messina E."/>
            <person name="Yakimov M."/>
        </authorList>
    </citation>
    <scope>NUCLEOTIDE SEQUENCE [LARGE SCALE GENOMIC DNA]</scope>
    <source>
        <strain evidence="10 11">Cl-TMA</strain>
    </source>
</reference>
<evidence type="ECO:0000259" key="8">
    <source>
        <dbReference type="PROSITE" id="PS50112"/>
    </source>
</evidence>
<dbReference type="CDD" id="cd00082">
    <property type="entry name" value="HisKA"/>
    <property type="match status" value="1"/>
</dbReference>
<dbReference type="RefSeq" id="WP_373655435.1">
    <property type="nucleotide sequence ID" value="NZ_JBGUAW010000004.1"/>
</dbReference>
<proteinExistence type="predicted"/>
<evidence type="ECO:0000256" key="5">
    <source>
        <dbReference type="ARBA" id="ARBA00022777"/>
    </source>
</evidence>
<keyword evidence="5" id="KW-0418">Kinase</keyword>
<dbReference type="InterPro" id="IPR000014">
    <property type="entry name" value="PAS"/>
</dbReference>
<dbReference type="Pfam" id="PF08448">
    <property type="entry name" value="PAS_4"/>
    <property type="match status" value="1"/>
</dbReference>
<accession>A0ABV4TU50</accession>
<dbReference type="NCBIfam" id="TIGR00229">
    <property type="entry name" value="sensory_box"/>
    <property type="match status" value="2"/>
</dbReference>
<dbReference type="InterPro" id="IPR003594">
    <property type="entry name" value="HATPase_dom"/>
</dbReference>
<evidence type="ECO:0000313" key="11">
    <source>
        <dbReference type="Proteomes" id="UP001575181"/>
    </source>
</evidence>
<keyword evidence="3" id="KW-0597">Phosphoprotein</keyword>
<dbReference type="EMBL" id="JBGUAW010000004">
    <property type="protein sequence ID" value="MFA9460654.1"/>
    <property type="molecule type" value="Genomic_DNA"/>
</dbReference>
<dbReference type="SMART" id="SM00387">
    <property type="entry name" value="HATPase_c"/>
    <property type="match status" value="1"/>
</dbReference>
<dbReference type="CDD" id="cd00130">
    <property type="entry name" value="PAS"/>
    <property type="match status" value="2"/>
</dbReference>
<feature type="coiled-coil region" evidence="6">
    <location>
        <begin position="244"/>
        <end position="271"/>
    </location>
</feature>
<evidence type="ECO:0000259" key="9">
    <source>
        <dbReference type="PROSITE" id="PS50113"/>
    </source>
</evidence>
<evidence type="ECO:0000259" key="7">
    <source>
        <dbReference type="PROSITE" id="PS50109"/>
    </source>
</evidence>
<comment type="catalytic activity">
    <reaction evidence="1">
        <text>ATP + protein L-histidine = ADP + protein N-phospho-L-histidine.</text>
        <dbReference type="EC" id="2.7.13.3"/>
    </reaction>
</comment>
<dbReference type="InterPro" id="IPR001610">
    <property type="entry name" value="PAC"/>
</dbReference>
<organism evidence="10 11">
    <name type="scientific">Thiohalorhabdus methylotrophus</name>
    <dbReference type="NCBI Taxonomy" id="3242694"/>
    <lineage>
        <taxon>Bacteria</taxon>
        <taxon>Pseudomonadati</taxon>
        <taxon>Pseudomonadota</taxon>
        <taxon>Gammaproteobacteria</taxon>
        <taxon>Thiohalorhabdales</taxon>
        <taxon>Thiohalorhabdaceae</taxon>
        <taxon>Thiohalorhabdus</taxon>
    </lineage>
</organism>
<dbReference type="Proteomes" id="UP001575181">
    <property type="component" value="Unassembled WGS sequence"/>
</dbReference>
<feature type="domain" description="PAC" evidence="9">
    <location>
        <begin position="334"/>
        <end position="386"/>
    </location>
</feature>
<evidence type="ECO:0000256" key="1">
    <source>
        <dbReference type="ARBA" id="ARBA00000085"/>
    </source>
</evidence>
<gene>
    <name evidence="10" type="ORF">ACERLL_07430</name>
</gene>
<keyword evidence="4" id="KW-0808">Transferase</keyword>
<dbReference type="PANTHER" id="PTHR43304:SF1">
    <property type="entry name" value="PAC DOMAIN-CONTAINING PROTEIN"/>
    <property type="match status" value="1"/>
</dbReference>
<sequence length="750" mass="83401">MPSDSGPGASALPWESTPLGQLFRNSPAPQLLLDPESGVILESNLPARRLLGRFHDAPMGCPLAAILPDSAEALDSFLRTVITGEAASLRVRPGTGNGGGSALLELQGTPLRLESGARIHIQLQDVSAEEQLQDAHAFHESLIEHMPDLIFQRDRNGVFRFCNEEFLQRIGRTRGEVIGRTTAELAPAEIAEGCKVGDYEAFTTDRPRHTEEWIPNPDGSWSLYDVLKLPYRDARGEIQGLFGIARDITERHRAEEQLRESERRLRKILATSTEGFWMGDFATLETVEVNDTFCRMLDRSREELLGTRPEDWIDPEDHPLLWRESERRKHTGNRRYELRFVDRKGRRIPVIANASTSFDEAGNPVHSFAFVTDISEVKAKAEFLKQLEDILEAFPGLVGMADSNLRILYHNQYATELFGPLHPGHSRVPEFHPEWAERIILEEGVPTAAREGKWAGETALLDTQGRETPILQTILAHYNAAGTVERYSTIGVNITAQKTAELRERRYAEQLNSISRLISMGGLVSLLSHQLNQPLAALSNYATAGIRLLPRECPESTRFEDLMTRIAGEAQKAGDILAHVRKFLKGEGPAFEALDINSLIRELLPFVRSSLPEAHPVPIRLDLDTGPARVVADYVQLQEALLNLVRNAMEASREHRPSDPGPVTIRTRQGDGHMVISIIDSGGGLPADLDVQALTPFFSTKAEGLGLGLWITYSILEAHHGRLEAWNNPHGEGATLQMILPDGETMQDVY</sequence>
<dbReference type="InterPro" id="IPR035965">
    <property type="entry name" value="PAS-like_dom_sf"/>
</dbReference>
<dbReference type="InterPro" id="IPR005467">
    <property type="entry name" value="His_kinase_dom"/>
</dbReference>
<dbReference type="InterPro" id="IPR004358">
    <property type="entry name" value="Sig_transdc_His_kin-like_C"/>
</dbReference>
<dbReference type="Gene3D" id="3.30.450.20">
    <property type="entry name" value="PAS domain"/>
    <property type="match status" value="4"/>
</dbReference>
<dbReference type="SUPFAM" id="SSF55874">
    <property type="entry name" value="ATPase domain of HSP90 chaperone/DNA topoisomerase II/histidine kinase"/>
    <property type="match status" value="1"/>
</dbReference>
<dbReference type="EC" id="2.7.13.3" evidence="2"/>
<dbReference type="Pfam" id="PF02518">
    <property type="entry name" value="HATPase_c"/>
    <property type="match status" value="1"/>
</dbReference>
<feature type="domain" description="PAC" evidence="9">
    <location>
        <begin position="208"/>
        <end position="260"/>
    </location>
</feature>
<dbReference type="SMART" id="SM00091">
    <property type="entry name" value="PAS"/>
    <property type="match status" value="4"/>
</dbReference>
<evidence type="ECO:0000256" key="6">
    <source>
        <dbReference type="SAM" id="Coils"/>
    </source>
</evidence>
<dbReference type="SMART" id="SM00086">
    <property type="entry name" value="PAC"/>
    <property type="match status" value="3"/>
</dbReference>
<protein>
    <recommendedName>
        <fullName evidence="2">histidine kinase</fullName>
        <ecNumber evidence="2">2.7.13.3</ecNumber>
    </recommendedName>
</protein>
<dbReference type="InterPro" id="IPR003661">
    <property type="entry name" value="HisK_dim/P_dom"/>
</dbReference>
<dbReference type="PROSITE" id="PS50109">
    <property type="entry name" value="HIS_KIN"/>
    <property type="match status" value="1"/>
</dbReference>
<dbReference type="PANTHER" id="PTHR43304">
    <property type="entry name" value="PHYTOCHROME-LIKE PROTEIN CPH1"/>
    <property type="match status" value="1"/>
</dbReference>
<dbReference type="Pfam" id="PF13426">
    <property type="entry name" value="PAS_9"/>
    <property type="match status" value="1"/>
</dbReference>
<dbReference type="InterPro" id="IPR052162">
    <property type="entry name" value="Sensor_kinase/Photoreceptor"/>
</dbReference>
<dbReference type="SUPFAM" id="SSF55785">
    <property type="entry name" value="PYP-like sensor domain (PAS domain)"/>
    <property type="match status" value="4"/>
</dbReference>
<evidence type="ECO:0000256" key="2">
    <source>
        <dbReference type="ARBA" id="ARBA00012438"/>
    </source>
</evidence>
<keyword evidence="11" id="KW-1185">Reference proteome</keyword>
<evidence type="ECO:0000313" key="10">
    <source>
        <dbReference type="EMBL" id="MFA9460654.1"/>
    </source>
</evidence>
<dbReference type="Gene3D" id="1.10.287.130">
    <property type="match status" value="1"/>
</dbReference>
<evidence type="ECO:0000256" key="3">
    <source>
        <dbReference type="ARBA" id="ARBA00022553"/>
    </source>
</evidence>
<dbReference type="InterPro" id="IPR036890">
    <property type="entry name" value="HATPase_C_sf"/>
</dbReference>